<evidence type="ECO:0000256" key="5">
    <source>
        <dbReference type="ARBA" id="ARBA00022729"/>
    </source>
</evidence>
<comment type="subcellular location">
    <subcellularLocation>
        <location evidence="1">Cytoplasm</location>
        <location evidence="1">Cytoskeleton</location>
    </subcellularLocation>
</comment>
<dbReference type="SMART" id="SM00191">
    <property type="entry name" value="Int_alpha"/>
    <property type="match status" value="7"/>
</dbReference>
<dbReference type="GO" id="GO:0005874">
    <property type="term" value="C:microtubule"/>
    <property type="evidence" value="ECO:0007669"/>
    <property type="project" value="UniProtKB-KW"/>
</dbReference>
<feature type="region of interest" description="Disordered" evidence="12">
    <location>
        <begin position="1"/>
        <end position="47"/>
    </location>
</feature>
<comment type="caution">
    <text evidence="16">The sequence shown here is derived from an EMBL/GenBank/DDBJ whole genome shotgun (WGS) entry which is preliminary data.</text>
</comment>
<evidence type="ECO:0000259" key="13">
    <source>
        <dbReference type="Pfam" id="PF03160"/>
    </source>
</evidence>
<name>A0A9W6XQ17_9STRA</name>
<dbReference type="GO" id="GO:0007154">
    <property type="term" value="P:cell communication"/>
    <property type="evidence" value="ECO:0007669"/>
    <property type="project" value="InterPro"/>
</dbReference>
<dbReference type="Gene3D" id="2.60.40.2030">
    <property type="match status" value="1"/>
</dbReference>
<feature type="repeat" description="FG-GAP" evidence="10">
    <location>
        <begin position="3383"/>
        <end position="3438"/>
    </location>
</feature>
<dbReference type="PANTHER" id="PTHR36220">
    <property type="entry name" value="UNNAMED PRODUCT"/>
    <property type="match status" value="1"/>
</dbReference>
<evidence type="ECO:0000256" key="1">
    <source>
        <dbReference type="ARBA" id="ARBA00004245"/>
    </source>
</evidence>
<dbReference type="InterPro" id="IPR038081">
    <property type="entry name" value="CalX-like_sf"/>
</dbReference>
<keyword evidence="8" id="KW-0325">Glycoprotein</keyword>
<feature type="domain" description="Calx-beta" evidence="13">
    <location>
        <begin position="4888"/>
        <end position="4951"/>
    </location>
</feature>
<evidence type="ECO:0000256" key="12">
    <source>
        <dbReference type="SAM" id="MobiDB-lite"/>
    </source>
</evidence>
<feature type="compositionally biased region" description="Low complexity" evidence="12">
    <location>
        <begin position="83"/>
        <end position="110"/>
    </location>
</feature>
<dbReference type="Gene3D" id="2.130.10.130">
    <property type="entry name" value="Integrin alpha, N-terminal"/>
    <property type="match status" value="2"/>
</dbReference>
<feature type="domain" description="Gamma tubulin complex component protein N-terminal" evidence="15">
    <location>
        <begin position="486"/>
        <end position="791"/>
    </location>
</feature>
<accession>A0A9W6XQ17</accession>
<evidence type="ECO:0000259" key="14">
    <source>
        <dbReference type="Pfam" id="PF04130"/>
    </source>
</evidence>
<evidence type="ECO:0000259" key="15">
    <source>
        <dbReference type="Pfam" id="PF17681"/>
    </source>
</evidence>
<dbReference type="Proteomes" id="UP001165121">
    <property type="component" value="Unassembled WGS sequence"/>
</dbReference>
<dbReference type="PANTHER" id="PTHR36220:SF1">
    <property type="entry name" value="GAMMA TUBULIN COMPLEX COMPONENT C-TERMINAL DOMAIN-CONTAINING PROTEIN"/>
    <property type="match status" value="1"/>
</dbReference>
<sequence>MPHADEAPPPPPPPPPPDARGAPPGSKPLGAGPLRAGGRAPTFSELRAGGIAPRAALHVATAGAKDDDPLSPRTRLEMEKQRAALGTSAANTSNSTPTNGSSARSTPRSAASFYSASSGLDLAPATQLSPHRAMLSRVDSLLGAQPALPPAASAPFGASFGAPHSVYSTASSSSASPLMASAAARSFQRADELKEPSSCGAEVLYNSPIRLRLGSRQCLRISAVRDGSQRQQTATAAHLPPRPTGPAATAGASSGIARTRPPTLAQIDVSGDGLDGDDDQIFVLQNAALRSDCAAVHYSDVVSLYCVGGSCKGQFLSVDAATQTLTTKKGPVISNSEKWRLVNPVADGREDYAGGNQDSFVSVDAASRLWGQQKAIATSDRVILKMNTADLYLSVRANRYGHNDSSDPATVVLSKENDGINDTLQVWKVTKSNLPYDPEWNRERPYLTGEAFVQPQAKRNHAADDGDLNLAPLSTYPPSVQESIIVDDLLYVLLGVEGRYIKLSVTETHGVDTAKSTRSFRFGLNQPGMDPSLLTLASRCLPLGEFYLKLTLYIEQFSRYEYGQVSHALCAALKTLVKEYKIMVGQLEYQARRGAATMDGTAPYTIQKLWYHVQPSLRTLEMLSLLVDACRKTIGGGSLLTEIQRIMSSLAGDSNARKVFSFLMERASVPYLKMVERWIYHGDLVDPYDEFMIRRDEQVSKEDVQDNPYSTYWQSRYTVREAQVPLFLARVAQKILTAGKYLNVFRTCNRQVDCPFAGEIVYSSSESIYEELIDKAHVFASRTLLDLFVRENDLQNRLISLKHYFLMDQGDFFVDFMDVAEEELKLRADKLSLPRLESLLHLSLQTSTCSSDPYKDDLLCFLSPHNLISHMEAIHQRAQKRVRDSLTTFESSSIGHPGYKVIDAFTLDYNVKWPLSLVISCGALTKYQMIFRHIFFCKHVERQLCDAWMNHQATKELSLRSALGPSFCLRQRMLHFQQNFVYYMMFEVISPRWHDFQQQFATAGTVDDILEFQGEFLDICLKECLLTDPELLRVLTKLMTVCMTFANSIERFTRPYFLDEETIKAEREAERDRRAEKRAREEAEVALASYQRQKGTVGGKKQGGVLRRRQSSQVDMRRTRIKELSDDVERALTEGDKENPFVRMTNDLENQFDSLLGEFMQQLLRRSLLQLLVMAGCRSTGCVLHGRMLLLLGTCLLASVAMAKQLTVLVQPLLSTAGEPMSVQPVLALTDDSGNILTTEGSGTVSVSIGNNPSRFAVVYPTGAAFSFVDGIAHCSGLYINEANVGFTLVFSSFYHGVRAETSSFDVVVGPRYRLAILADISTAYGGTPFLPQPTAGVVDKGGNLVTATTEGSVRIEIEVNPVGGTLQPAALLNVSIVRGIARFRGAFIDVAGSPYKLRYTTDLALAGGSTVVTNPFTVAAGVCNKLNLTSTPGTSKGGKAFLTQPVLQLLDSGGNILEADSSSIIRVTIAANPSRGKLTPTDALTANVQKGVAIFRSLKIDKAGNGYSLRFTLYNKVGGKNTWKKSDIFQVSKTFDVLTGTPVSLYLQRNLSDGVLDGQPNEEQPIVALLDSGGNVVTSLETGTVTASLVSSASVSSSIVVDTSTAPLLTVVNVRALINSTYPMPYGVGARVSVQVTFSDEVSIKGAPTLELATSSNGAGPNGKAVAVATTTVWSSTFAFEYDVVVTDNTPDLEYTSTTALSLNGGMITDRNGKTPILTLPALGSTNSLSGTSAVVIDTTAPVITSLTCTTPGDGEYGTGQQINLKVQFSQPVSVYGNPLLPVALTAVGGGGGTRSAVYSSGNNTNVLVFVYTVQSGDMASKLDVTANINVNGGFIKHFSQRPTTDVVLIMSTVPVTLSSVNNIVIDTVIPTIDTAVGVTSSTSNGVYAPGDEIKILVTFTKPVAVTGYPRLFLETGPIKRPAGYSSGSGTKVLTFVYRVSAGDTAGVGFLNYRDDQALNLNGGTISRSIVGSSGALGVPTIITLTAVTVARKALSDNAQLTIDGLPPTVTRIFVSSVSSAPSTTVTRGDEVVIGISFSALVTVDTTKGTPTVLMAVGDNNRQAVYKSGSGSQSLLFSYIVSLGDRAPDGANYRSRSALVLNGGTIRRTSMIPTLDAYLTLPDPPALSPQIIIDRALSIVTKVTDFTADIASGSYGTKQVITLSIIFSDEVALSGTTPPSLKINTGIIVPYATGSSTRTLVFLYIVQNGEATAALDKFDDNAILCSAPACEIINYNALPASLSLTGINLNPANIVVETSAPQVVSVYAVTTAPTVNGGVFVVGDAIDVVVKMDREVFIDPPPSAYPDKAPLLLLNTVKGGKPVLCQGYVKSDRHLLLFRYIVEVGDVATDLAYVDQNALTLNSGQSSIKRFSTTPTTDAVLTLPAPAPLGALLKVNGNNVPTVLSVSSPTADGLYRCGDQITLTVSFTQHVVVKGAPFLWLDMGAVARKALYSSGSGTTVLTFIYTVQEGDYSVDMEYVDHHSLDATTSVSDTILTAILHLSTNPTTVADVNLPFPFTQGSLSFNKNLQVNGRKPSMIATRFVSPNGLYIVSQTVVIEVVFSSCVVIDRGSLGAQGPTPRIRFQPTPVSSLSVSSATTITRYGVYVSGSPGTALRFEYTIKTGDTAIALDYAGTTALELNGARILTCTSNANVAPTQSVDLHLNPPGGRLLGATVKPVVYGRATFTDLVVDRLGFDYHVHFTAQYDQTHLETTADFDVLSSAVYGLRSSPYASGDSLGSSVDVDGDTLVLGGPGANEPVSAVQILTALGDTEKYVNEIQVLKTVAQQQPAVQILTSLAAPGETIGGWFNLKLEFIGPTRRMAYNADPTQLSVALEMDLGFGLQTISVSREPNTYCACSNGYVWRITFLYAEGPLDALTVASSQLTGRLATIGDGRGGSAAVIAVPSTTLGGTMTLQLGNFISRNIKYNVDEVELTSILTQDLHLNVWSISRSSPGSMNTYTWSVTFTASDTLYDVPQLLPQGILLTGFGAGFTVRTERNGQGRLSGFFRLRFRNDLFPTDETTDIAVSATDHDVEVALESLISVNDVTVQRSTSMNIYGGYSWTVTFVQVNTRNDYGPVVDTSGNLPALMPVTTKLKGTNARVVVQVGGYVPSFLTADGLGTNAGLPGGSAGMVAVFTRGSNDWKQQGGTITGHDTRGGDLFGSSVSLQSNTLLVGAPAAAIFGDFERQSLVCNADGGYLRILFKGKASDPVLFDANMQELQAVIADVMSVDYGEVQIDTTFKTLCAGTEIYLTLRAGDHGDDSGNIPDLAVDSSGLTKLGGPAVAQMHEYSAGTFRSDGADANGMQCGAAYVFTRNTVQSTWSEYTKLAPPAELIGDVREYGAAVAFSNPFAVVGSPGAFNEQGRAFVYQFNGVDRWVLFQTLSAAPNVITSGDRFGEAVAISGTITTTVVVGAPGYASESGAVFVFDLVGGYFQSRQMLLTVTPDMQPGDRFGNALDLDMISSYTLVVGAHRHIYQSAGILDAIDGGLALVFVRRSSTDIFFVLQQVLYGSDTRSRDRFGTSVAVAKDTIIVGAHERYEGKRTIRKAVQAITTGILESETTGKIQGGSFVLSFLRSNAGEDPTKVTTLTRMQTRLIAFDVTASGLQAILETDFNLTNVIVRRDGPSTTNGYTWSVTFAGSSGEVPLLEADNAMLEGGDVTVQWINHLGPLLRGSAYVFTRDTNGKWTEQASFFPREKQYFAWFGSAVAIHKRTAVIGAPNLDTYVSGINSGGAFVSDLGIVSLRFSAKTYSVLEGDSLDVTVQRCSRFGGFCAVDVSAAPQLYIEYDTGDAFSDRQSGPQTYVSVIPHVGPYRKMSSLDSAGTQGSASVFFAEDVMGQEPFPQLGNGRWLAANAVGTANGRNQFYGSSERRSLWVDALFDYSGTSDYSSSSGELYFDGVDDLMHTFTVQTTSDYVVENPDETVMMRLSLPGIWPSVTGDLWSTLIIKDNGDGGSGARSYLAHLNPDLSLAQVKSEFSSSVTVFNAGNVAAVGAPSEKSDGGVKCGAVHFFVRRSGFWERDATIFPSDCAPDMRFGTSVAIDGSLGPVRAIVGAPGVDAAYIYVYTRVGLTSVARWTQETRLDEPTLPTDDINHNYGGANAVTIFGDVSVVGASGLETVYVYHRGIDGLWKLVSTLRASDRATYQILERTVEQTYAFGHALDMDRRTIIIGAPYSDAGAFTAQQYYRADFDRRYFAKGAAYVFHLESQEQKIVLRTSNPLTSGTFRLTATRRGVTGITRAISYGATAADVKAALEGTNGQDGDGSTIEALGFRLLEVGRTGSIDQGFTWSVTFIGEIVSVPVMIPSWSGYGCTTCKPFSSTFIADPIRQILVSEVVAIGTTWKQQTRLTAPDGNPGDQFGISVGLSGEQAIVGAAGSSAFTTTTWDFETGDLTGWMTTGTAFDQQPTFGDNSYARINTYRPGGNPGASPRGQRTHHEGRYWVGTFESRPGAGKAATAAQVAAQMCSFANDELCRAPNYKLPRASASAGNTQGDGPQGTLTSLPFTIEGQWISFRIGGGCDVRYVYVELLIDGQPAAVAESVAAEQVAVEVAADGTAATAAVDRIRPVTATSKLRATGQCQESMQKVTWDVSAFQNRTAQIRVVDASSNVVWGHINFDDVRFSWGATRVAQSSTSKAGAAYTFRRRAPGTAFPTAKCDGMNRWYCEWEFQARLAASDKRSEDFFGTSVAVDDLQGIAVIGAPGQRGVDANNTIEHVLSDGLDVSKEGLAAMEEVGSIYVFRRSDEVRDGAGVLLHTPKWAPKEVAKMQYPQKQRQSRFGAALDMDGSDLVVGASGFSISPVLPQSGRAFAYDLSVMGVKFTTPWFACIEGNPDGLVGLTLSRSATTSNLTRPLTIGYATEDRSALGVDAVKFAACLKLPSTQRKNCGDYQQTAGEVTFAAGETSKLVTIPIMEDTCLEQWEKHFVVRLHVPGGEPLLGEDFISRVRIDDDDFGSDPC</sequence>
<keyword evidence="11" id="KW-0175">Coiled coil</keyword>
<dbReference type="PROSITE" id="PS51470">
    <property type="entry name" value="FG_GAP"/>
    <property type="match status" value="1"/>
</dbReference>
<dbReference type="InterPro" id="IPR013519">
    <property type="entry name" value="Int_alpha_beta-p"/>
</dbReference>
<dbReference type="Pfam" id="PF14312">
    <property type="entry name" value="FG-GAP_2"/>
    <property type="match status" value="7"/>
</dbReference>
<dbReference type="InterPro" id="IPR040457">
    <property type="entry name" value="GCP_C"/>
</dbReference>
<evidence type="ECO:0000256" key="4">
    <source>
        <dbReference type="ARBA" id="ARBA00022701"/>
    </source>
</evidence>
<keyword evidence="17" id="KW-1185">Reference proteome</keyword>
<feature type="domain" description="Gamma tubulin complex component C-terminal" evidence="14">
    <location>
        <begin position="794"/>
        <end position="1163"/>
    </location>
</feature>
<feature type="region of interest" description="Disordered" evidence="12">
    <location>
        <begin position="225"/>
        <end position="261"/>
    </location>
</feature>
<dbReference type="SUPFAM" id="SSF141072">
    <property type="entry name" value="CalX-like"/>
    <property type="match status" value="2"/>
</dbReference>
<dbReference type="InterPro" id="IPR003644">
    <property type="entry name" value="Calx_beta"/>
</dbReference>
<reference evidence="16" key="1">
    <citation type="submission" date="2023-04" db="EMBL/GenBank/DDBJ databases">
        <title>Phytophthora fragariaefolia NBRC 109709.</title>
        <authorList>
            <person name="Ichikawa N."/>
            <person name="Sato H."/>
            <person name="Tonouchi N."/>
        </authorList>
    </citation>
    <scope>NUCLEOTIDE SEQUENCE</scope>
    <source>
        <strain evidence="16">NBRC 109709</strain>
    </source>
</reference>
<evidence type="ECO:0000256" key="11">
    <source>
        <dbReference type="SAM" id="Coils"/>
    </source>
</evidence>
<evidence type="ECO:0000256" key="3">
    <source>
        <dbReference type="ARBA" id="ARBA00022490"/>
    </source>
</evidence>
<gene>
    <name evidence="16" type="ORF">Pfra01_001437100</name>
</gene>
<dbReference type="EMBL" id="BSXT01001507">
    <property type="protein sequence ID" value="GMF43046.1"/>
    <property type="molecule type" value="Genomic_DNA"/>
</dbReference>
<keyword evidence="5" id="KW-0732">Signal</keyword>
<proteinExistence type="inferred from homology"/>
<keyword evidence="7" id="KW-0106">Calcium</keyword>
<dbReference type="Pfam" id="PF03160">
    <property type="entry name" value="Calx-beta"/>
    <property type="match status" value="2"/>
</dbReference>
<keyword evidence="3" id="KW-0963">Cytoplasm</keyword>
<evidence type="ECO:0000256" key="2">
    <source>
        <dbReference type="ARBA" id="ARBA00010337"/>
    </source>
</evidence>
<dbReference type="GO" id="GO:0016020">
    <property type="term" value="C:membrane"/>
    <property type="evidence" value="ECO:0007669"/>
    <property type="project" value="InterPro"/>
</dbReference>
<keyword evidence="6" id="KW-0677">Repeat</keyword>
<feature type="compositionally biased region" description="Low complexity" evidence="12">
    <location>
        <begin position="245"/>
        <end position="259"/>
    </location>
</feature>
<dbReference type="InterPro" id="IPR041470">
    <property type="entry name" value="GCP_N"/>
</dbReference>
<organism evidence="16 17">
    <name type="scientific">Phytophthora fragariaefolia</name>
    <dbReference type="NCBI Taxonomy" id="1490495"/>
    <lineage>
        <taxon>Eukaryota</taxon>
        <taxon>Sar</taxon>
        <taxon>Stramenopiles</taxon>
        <taxon>Oomycota</taxon>
        <taxon>Peronosporomycetes</taxon>
        <taxon>Peronosporales</taxon>
        <taxon>Peronosporaceae</taxon>
        <taxon>Phytophthora</taxon>
    </lineage>
</organism>
<dbReference type="GO" id="GO:0043015">
    <property type="term" value="F:gamma-tubulin binding"/>
    <property type="evidence" value="ECO:0007669"/>
    <property type="project" value="InterPro"/>
</dbReference>
<keyword evidence="9" id="KW-0206">Cytoskeleton</keyword>
<evidence type="ECO:0000313" key="17">
    <source>
        <dbReference type="Proteomes" id="UP001165121"/>
    </source>
</evidence>
<dbReference type="OrthoDB" id="188207at2759"/>
<evidence type="ECO:0000256" key="8">
    <source>
        <dbReference type="ARBA" id="ARBA00023180"/>
    </source>
</evidence>
<keyword evidence="4" id="KW-0493">Microtubule</keyword>
<feature type="compositionally biased region" description="Pro residues" evidence="12">
    <location>
        <begin position="7"/>
        <end position="18"/>
    </location>
</feature>
<evidence type="ECO:0000256" key="6">
    <source>
        <dbReference type="ARBA" id="ARBA00022737"/>
    </source>
</evidence>
<dbReference type="Pfam" id="PF17681">
    <property type="entry name" value="GCP_N_terminal"/>
    <property type="match status" value="1"/>
</dbReference>
<dbReference type="Gene3D" id="1.20.120.1900">
    <property type="entry name" value="Gamma-tubulin complex, C-terminal domain"/>
    <property type="match status" value="1"/>
</dbReference>
<protein>
    <submittedName>
        <fullName evidence="16">Unnamed protein product</fullName>
    </submittedName>
</protein>
<feature type="domain" description="Calx-beta" evidence="13">
    <location>
        <begin position="3887"/>
        <end position="3933"/>
    </location>
</feature>
<evidence type="ECO:0000256" key="9">
    <source>
        <dbReference type="ARBA" id="ARBA00023212"/>
    </source>
</evidence>
<dbReference type="Pfam" id="PF04130">
    <property type="entry name" value="GCP_C_terminal"/>
    <property type="match status" value="1"/>
</dbReference>
<feature type="region of interest" description="Disordered" evidence="12">
    <location>
        <begin position="82"/>
        <end position="110"/>
    </location>
</feature>
<feature type="coiled-coil region" evidence="11">
    <location>
        <begin position="1066"/>
        <end position="1093"/>
    </location>
</feature>
<feature type="compositionally biased region" description="Low complexity" evidence="12">
    <location>
        <begin position="19"/>
        <end position="41"/>
    </location>
</feature>
<dbReference type="InterPro" id="IPR013517">
    <property type="entry name" value="FG-GAP"/>
</dbReference>
<dbReference type="InterPro" id="IPR028994">
    <property type="entry name" value="Integrin_alpha_N"/>
</dbReference>
<evidence type="ECO:0000256" key="7">
    <source>
        <dbReference type="ARBA" id="ARBA00022837"/>
    </source>
</evidence>
<dbReference type="InterPro" id="IPR042241">
    <property type="entry name" value="GCP_C_sf"/>
</dbReference>
<evidence type="ECO:0000256" key="10">
    <source>
        <dbReference type="PROSITE-ProRule" id="PRU00803"/>
    </source>
</evidence>
<evidence type="ECO:0000313" key="16">
    <source>
        <dbReference type="EMBL" id="GMF43046.1"/>
    </source>
</evidence>
<comment type="similarity">
    <text evidence="2">Belongs to the TUBGCP family.</text>
</comment>